<dbReference type="EMBL" id="JBEVYD010000005">
    <property type="protein sequence ID" value="KAL3232269.1"/>
    <property type="molecule type" value="Genomic_DNA"/>
</dbReference>
<feature type="domain" description="Sir4 SID" evidence="2">
    <location>
        <begin position="1026"/>
        <end position="1163"/>
    </location>
</feature>
<dbReference type="Pfam" id="PF16991">
    <property type="entry name" value="SIR4_SID"/>
    <property type="match status" value="1"/>
</dbReference>
<evidence type="ECO:0000259" key="2">
    <source>
        <dbReference type="Pfam" id="PF16991"/>
    </source>
</evidence>
<feature type="region of interest" description="Disordered" evidence="1">
    <location>
        <begin position="1444"/>
        <end position="1464"/>
    </location>
</feature>
<dbReference type="Proteomes" id="UP001623330">
    <property type="component" value="Unassembled WGS sequence"/>
</dbReference>
<dbReference type="InterPro" id="IPR031556">
    <property type="entry name" value="SIR4_SID"/>
</dbReference>
<proteinExistence type="predicted"/>
<feature type="compositionally biased region" description="Low complexity" evidence="1">
    <location>
        <begin position="637"/>
        <end position="664"/>
    </location>
</feature>
<feature type="compositionally biased region" description="Low complexity" evidence="1">
    <location>
        <begin position="876"/>
        <end position="887"/>
    </location>
</feature>
<evidence type="ECO:0000256" key="1">
    <source>
        <dbReference type="SAM" id="MobiDB-lite"/>
    </source>
</evidence>
<reference evidence="3 4" key="1">
    <citation type="submission" date="2024-05" db="EMBL/GenBank/DDBJ databases">
        <title>Long read based assembly of the Candida bracarensis genome reveals expanded adhesin content.</title>
        <authorList>
            <person name="Marcet-Houben M."/>
            <person name="Ksiezopolska E."/>
            <person name="Gabaldon T."/>
        </authorList>
    </citation>
    <scope>NUCLEOTIDE SEQUENCE [LARGE SCALE GENOMIC DNA]</scope>
    <source>
        <strain evidence="3 4">CBM6</strain>
    </source>
</reference>
<feature type="compositionally biased region" description="Polar residues" evidence="1">
    <location>
        <begin position="1408"/>
        <end position="1417"/>
    </location>
</feature>
<organism evidence="3 4">
    <name type="scientific">Nakaseomyces bracarensis</name>
    <dbReference type="NCBI Taxonomy" id="273131"/>
    <lineage>
        <taxon>Eukaryota</taxon>
        <taxon>Fungi</taxon>
        <taxon>Dikarya</taxon>
        <taxon>Ascomycota</taxon>
        <taxon>Saccharomycotina</taxon>
        <taxon>Saccharomycetes</taxon>
        <taxon>Saccharomycetales</taxon>
        <taxon>Saccharomycetaceae</taxon>
        <taxon>Nakaseomyces</taxon>
    </lineage>
</organism>
<feature type="compositionally biased region" description="Basic and acidic residues" evidence="1">
    <location>
        <begin position="247"/>
        <end position="256"/>
    </location>
</feature>
<evidence type="ECO:0000313" key="3">
    <source>
        <dbReference type="EMBL" id="KAL3232269.1"/>
    </source>
</evidence>
<feature type="compositionally biased region" description="Polar residues" evidence="1">
    <location>
        <begin position="911"/>
        <end position="930"/>
    </location>
</feature>
<feature type="compositionally biased region" description="Polar residues" evidence="1">
    <location>
        <begin position="297"/>
        <end position="313"/>
    </location>
</feature>
<feature type="compositionally biased region" description="Low complexity" evidence="1">
    <location>
        <begin position="567"/>
        <end position="578"/>
    </location>
</feature>
<protein>
    <recommendedName>
        <fullName evidence="2">Sir4 SID domain-containing protein</fullName>
    </recommendedName>
</protein>
<feature type="compositionally biased region" description="Polar residues" evidence="1">
    <location>
        <begin position="665"/>
        <end position="675"/>
    </location>
</feature>
<accession>A0ABR4NU67</accession>
<dbReference type="Gene3D" id="6.10.140.1820">
    <property type="match status" value="1"/>
</dbReference>
<name>A0ABR4NU67_9SACH</name>
<feature type="region of interest" description="Disordered" evidence="1">
    <location>
        <begin position="875"/>
        <end position="930"/>
    </location>
</feature>
<feature type="region of interest" description="Disordered" evidence="1">
    <location>
        <begin position="1408"/>
        <end position="1428"/>
    </location>
</feature>
<feature type="region of interest" description="Disordered" evidence="1">
    <location>
        <begin position="240"/>
        <end position="313"/>
    </location>
</feature>
<comment type="caution">
    <text evidence="3">The sequence shown here is derived from an EMBL/GenBank/DDBJ whole genome shotgun (WGS) entry which is preliminary data.</text>
</comment>
<feature type="compositionally biased region" description="Polar residues" evidence="1">
    <location>
        <begin position="257"/>
        <end position="283"/>
    </location>
</feature>
<feature type="compositionally biased region" description="Basic and acidic residues" evidence="1">
    <location>
        <begin position="701"/>
        <end position="719"/>
    </location>
</feature>
<feature type="compositionally biased region" description="Low complexity" evidence="1">
    <location>
        <begin position="588"/>
        <end position="597"/>
    </location>
</feature>
<feature type="compositionally biased region" description="Basic and acidic residues" evidence="1">
    <location>
        <begin position="727"/>
        <end position="742"/>
    </location>
</feature>
<sequence length="1535" mass="172950">MEMSLPSDSPNMLVNKCDNKIISPDNIDSKTNPQFNINHSSKLDNSNLKQSERSISPCTEDHTVKGGDEVSNLNGSDENTSIIGKSCPIEDNEINNFKMSHYTPDKDINVSYNQYQYRNKKPPLIPLVRYSKASGNIIRKSPTSPRKSNNLNFLAETPKLLKQKDNNLILPENSIFSQELTSNTNNAEIDAGSALLRKPVPNETGNVKLLTLLRSKQVPNNTTVTNGNVNLMERNNIASPKTIFGDDVPKTSHDDNSSNTVYKPTAANIESTIPLNVEQSCKNSRYKNNDRSESEPPDTNNYKIGSPSDSNKGQINASVKIAYSPPCNASTISNLNGSFLTDVKKLLVGNVKNSDNIIGKKYEKIRRTSLPLIGTKKSLSPHHTPKKSSNLKLNTDIFLSQNGIKSPPEMGHRKSISTHTINKAFNPTNNSQIMDTVETYDKDICIQNTDSSEDNLKIDKKTSTTTNTGIPSDKVGCRENTNNLFNLLVSNKYDNNITITENQKKRDENCNVLSINQQDLRLSVSNEKEAKTNNNISIAPKDKLQFPSENNNNNDTKPKGPMGNIANETESSSPSSSNSEDDTDKQNDSNSKSSNCNRPVIPDNIDRNQRVSNILCFPEQPNSNSTEKEHKSQISATDTNLNSKNNKLNDNDNNNNNNNKSSTNETETVCQQNGSELPAKVFTNAKLYKNTDMKGNINTNHYRDHSSSNEIDKTSRKQSGDNVQMNKDSESGKDFSQLDKSEPSSNGKGNHKSNHGNHSNFRSSAQIQLKSSDHIDSLSPLRKKFQDMPQNLQNNLLDFTNSDIKKLEKSPTSSIKNCQNYIHSNHTDTQSNTVHTVQNPPYVSSMKSIVPKKPQEVFINKEPLSPKMIENSFDCSSNNIPNTPTSSLDRIKTTPNSASNIEKEIPISPLPGTSATSSKSPSINNTNSPKEATIHHFGQKKFDIEINDTVTNTNKQSEAIILNSSTKEAKFNGYRSNSKSESYEKNRELNRRLASRPLQPLRSVVVEDTPLKPAEIIQQPTDISGKMHVIYVSDEESLSENSDKYYDEFEEMPSNLKRSLRQLRDPGKEHISQMIDAPKSFDFESETRNTDRFLNIEVNQYLHSKNVYNRSTILELIEKAIPNHNPLEKNSNVSVTNDICSVENYQTSHAFHYQQLHKWDKLVSEGDDYSFLRNPSRLERSAYYDSSVVVLDDANISAEGKKKINLSKEEQRNMWIKSLKSSNVFFLSDSDDNYSNPDFVFLLHSLLTQFKVNYSRDFNHDVDIVISLVDDNLNNNSWNLLKEKIRKSPKKVRVWSLYKAVDFIKKLGAKRLNLINFSDNDDKLENAVATSENEYPTQISRDINDYSIRNSDPTPATRARDLLNSGYNNRTESTQDLLSISGHPPRVGITPYQRTAVMYNYENEYDSNTSSIPSDWQNNKDKNTLKRKNSSSYCVDKDDSHFIGKNSTGNEMKKPKYENSSTQTTARGLINPNDEQMYRSIIQNLTDKLLTSEASSVSYKGRLQSKDRELLRLRERCAMLESQFFRNDRNDGTQN</sequence>
<feature type="region of interest" description="Disordered" evidence="1">
    <location>
        <begin position="527"/>
        <end position="675"/>
    </location>
</feature>
<keyword evidence="4" id="KW-1185">Reference proteome</keyword>
<gene>
    <name evidence="3" type="ORF">RNJ44_04185</name>
</gene>
<feature type="region of interest" description="Disordered" evidence="1">
    <location>
        <begin position="692"/>
        <end position="765"/>
    </location>
</feature>
<evidence type="ECO:0000313" key="4">
    <source>
        <dbReference type="Proteomes" id="UP001623330"/>
    </source>
</evidence>